<organism evidence="1">
    <name type="scientific">marine sediment metagenome</name>
    <dbReference type="NCBI Taxonomy" id="412755"/>
    <lineage>
        <taxon>unclassified sequences</taxon>
        <taxon>metagenomes</taxon>
        <taxon>ecological metagenomes</taxon>
    </lineage>
</organism>
<comment type="caution">
    <text evidence="1">The sequence shown here is derived from an EMBL/GenBank/DDBJ whole genome shotgun (WGS) entry which is preliminary data.</text>
</comment>
<name>X0W518_9ZZZZ</name>
<dbReference type="AlphaFoldDB" id="X0W518"/>
<proteinExistence type="predicted"/>
<feature type="non-terminal residue" evidence="1">
    <location>
        <position position="80"/>
    </location>
</feature>
<accession>X0W518</accession>
<dbReference type="EMBL" id="BARS01031463">
    <property type="protein sequence ID" value="GAG18402.1"/>
    <property type="molecule type" value="Genomic_DNA"/>
</dbReference>
<gene>
    <name evidence="1" type="ORF">S01H1_48957</name>
</gene>
<sequence>MAAGITSQKFKDSNADIQAAGMDATNAETVAANIQTTVFTADTLVEVADVEGAGVWFEIVTAAASIVPAADSGVFIPPFG</sequence>
<protein>
    <submittedName>
        <fullName evidence="1">Uncharacterized protein</fullName>
    </submittedName>
</protein>
<reference evidence="1" key="1">
    <citation type="journal article" date="2014" name="Front. Microbiol.">
        <title>High frequency of phylogenetically diverse reductive dehalogenase-homologous genes in deep subseafloor sedimentary metagenomes.</title>
        <authorList>
            <person name="Kawai M."/>
            <person name="Futagami T."/>
            <person name="Toyoda A."/>
            <person name="Takaki Y."/>
            <person name="Nishi S."/>
            <person name="Hori S."/>
            <person name="Arai W."/>
            <person name="Tsubouchi T."/>
            <person name="Morono Y."/>
            <person name="Uchiyama I."/>
            <person name="Ito T."/>
            <person name="Fujiyama A."/>
            <person name="Inagaki F."/>
            <person name="Takami H."/>
        </authorList>
    </citation>
    <scope>NUCLEOTIDE SEQUENCE</scope>
    <source>
        <strain evidence="1">Expedition CK06-06</strain>
    </source>
</reference>
<evidence type="ECO:0000313" key="1">
    <source>
        <dbReference type="EMBL" id="GAG18402.1"/>
    </source>
</evidence>